<dbReference type="STRING" id="375760.SAMN04488073_0368"/>
<name>A0A1I6GBE3_9GAMM</name>
<sequence length="180" mass="20346">MAVIKRRLSKTNLSHLTSGGHRLAADKLLEAAKNQGIQTVPLDVERLAGSFGVKVKVVPMKDEVSGHLSLNDGQWEIAVNALHHPKRQRFTLAHELGHYVLHRWQCQKFEDTKLFRNNETNPMEAEANRYAADLLMPEPEFRNYINTVSKNINDIADYFDVSAYAVRVRAKNLGFSGHGL</sequence>
<dbReference type="RefSeq" id="WP_091985330.1">
    <property type="nucleotide sequence ID" value="NZ_FOYV01000001.1"/>
</dbReference>
<dbReference type="OrthoDB" id="9794834at2"/>
<gene>
    <name evidence="2" type="ORF">SAMN04488073_0368</name>
</gene>
<dbReference type="EMBL" id="FOYV01000001">
    <property type="protein sequence ID" value="SFR39397.1"/>
    <property type="molecule type" value="Genomic_DNA"/>
</dbReference>
<dbReference type="Pfam" id="PF06114">
    <property type="entry name" value="Peptidase_M78"/>
    <property type="match status" value="1"/>
</dbReference>
<dbReference type="AlphaFoldDB" id="A0A1I6GBE3"/>
<keyword evidence="3" id="KW-1185">Reference proteome</keyword>
<dbReference type="PANTHER" id="PTHR43236">
    <property type="entry name" value="ANTITOXIN HIGA1"/>
    <property type="match status" value="1"/>
</dbReference>
<dbReference type="Gene3D" id="1.10.10.2910">
    <property type="match status" value="1"/>
</dbReference>
<dbReference type="Proteomes" id="UP000199290">
    <property type="component" value="Unassembled WGS sequence"/>
</dbReference>
<evidence type="ECO:0000313" key="3">
    <source>
        <dbReference type="Proteomes" id="UP000199290"/>
    </source>
</evidence>
<dbReference type="InterPro" id="IPR010359">
    <property type="entry name" value="IrrE_HExxH"/>
</dbReference>
<reference evidence="3" key="1">
    <citation type="submission" date="2016-10" db="EMBL/GenBank/DDBJ databases">
        <authorList>
            <person name="Varghese N."/>
            <person name="Submissions S."/>
        </authorList>
    </citation>
    <scope>NUCLEOTIDE SEQUENCE [LARGE SCALE GENOMIC DNA]</scope>
    <source>
        <strain evidence="3">CGMCC 1.6294</strain>
    </source>
</reference>
<feature type="domain" description="IrrE N-terminal-like" evidence="1">
    <location>
        <begin position="50"/>
        <end position="170"/>
    </location>
</feature>
<dbReference type="InterPro" id="IPR052345">
    <property type="entry name" value="Rad_response_metalloprotease"/>
</dbReference>
<protein>
    <recommendedName>
        <fullName evidence="1">IrrE N-terminal-like domain-containing protein</fullName>
    </recommendedName>
</protein>
<accession>A0A1I6GBE3</accession>
<evidence type="ECO:0000259" key="1">
    <source>
        <dbReference type="Pfam" id="PF06114"/>
    </source>
</evidence>
<dbReference type="PANTHER" id="PTHR43236:SF2">
    <property type="entry name" value="BLL0069 PROTEIN"/>
    <property type="match status" value="1"/>
</dbReference>
<organism evidence="2 3">
    <name type="scientific">Marinobacter gudaonensis</name>
    <dbReference type="NCBI Taxonomy" id="375760"/>
    <lineage>
        <taxon>Bacteria</taxon>
        <taxon>Pseudomonadati</taxon>
        <taxon>Pseudomonadota</taxon>
        <taxon>Gammaproteobacteria</taxon>
        <taxon>Pseudomonadales</taxon>
        <taxon>Marinobacteraceae</taxon>
        <taxon>Marinobacter</taxon>
    </lineage>
</organism>
<proteinExistence type="predicted"/>
<evidence type="ECO:0000313" key="2">
    <source>
        <dbReference type="EMBL" id="SFR39397.1"/>
    </source>
</evidence>